<proteinExistence type="predicted"/>
<dbReference type="InterPro" id="IPR016032">
    <property type="entry name" value="Sig_transdc_resp-reg_C-effctor"/>
</dbReference>
<feature type="region of interest" description="Disordered" evidence="5">
    <location>
        <begin position="68"/>
        <end position="92"/>
    </location>
</feature>
<dbReference type="SMART" id="SM00421">
    <property type="entry name" value="HTH_LUXR"/>
    <property type="match status" value="1"/>
</dbReference>
<dbReference type="InterPro" id="IPR000792">
    <property type="entry name" value="Tscrpt_reg_LuxR_C"/>
</dbReference>
<dbReference type="AlphaFoldDB" id="A0A972NP87"/>
<dbReference type="EMBL" id="WOEZ01000115">
    <property type="protein sequence ID" value="NPT57066.1"/>
    <property type="molecule type" value="Genomic_DNA"/>
</dbReference>
<comment type="caution">
    <text evidence="7">The sequence shown here is derived from an EMBL/GenBank/DDBJ whole genome shotgun (WGS) entry which is preliminary data.</text>
</comment>
<evidence type="ECO:0000313" key="7">
    <source>
        <dbReference type="EMBL" id="NPT57066.1"/>
    </source>
</evidence>
<sequence>MARRIDNPIRKIGVRLGQTRGIKTPEQAHNRRNRQKRRDLDYHKHEYGICHLQCTSELSSGVSMKAISPPVPRVTVSGHDDPRGSEPSDDVADQHFGAILAEHSAGRMKRDEWSRGRLAPPGFGFECVPTRALSQLQADALPKLTAVCAPPGYGKTVLLSRVHEHLRSRGEHCLWLSLDDRDRDLLSLLALLRDALAQCADAPADETEVEVLPFADPGEMMDRVVGQLRRLPGRTVVFIDNLGLCEDLRLSALLERLVFDSGPELRLIISSNRTLPIDIVRVKLELGALELRAEHLCFDCVATRRLLQLAGFSSLDATMLDHIQTQTEGWPAAVRLLQVLMSAERGVDAGPVQGVIPAAVLEHFGGDQTDIARVLTNRVLAGIEPARVRFLMEIALVREFSAELAQYMTGSVQAQVWLEDLVLRNMLIFPVDRNRRWFRFHTLLREYLLNEGQERLDNGRRREVLQRVAKWHASRGDYVAAIGCALDAPDVELAQDLIGRVARQVAGDRGQMTLFVQWVDRLLLAGGRVPAEAQGWYVWALCHTMQYERARLALDVFDRRLQQGTVPDTDASQVSADLPFLRMVLGVYLDTLDVAHAEALAWLASDHPNDPLHTGTVTAIAAMAEIDCGDLADAQQHLDRAEGAILRSQSAFAQAWVEILRAMAELARARPDVADRLLIEARANVAAQIGEDAGVVAAIDFVHARALVDSGRLSEALLPARRGLARAHHHGVVMSAESGLGACVALLPDQPEDALSESALDRIARSYPPRVLRLLSAQRVRRQLRLGNTQEAVNLAERCNLLTPRSRHAIDPPMRARGDWLLAGIELLIGRGMCEQALNEINAAMKVAQAQGRQHDRVELLLAAMDAHVRLGDSTKALRVLSMAISLACPGQLVYPFMVCGNALGKVLDSAGPRDFGFVHPNEVRFLERLRALVELPDMAVPGDAAATPVGTEQKSALPALTVRETQLLHLINEGLSNQQLADRLSLTVPTVKWHLNNLYTKIGVRSRSAALAKARAYGLLVQP</sequence>
<dbReference type="GO" id="GO:0006355">
    <property type="term" value="P:regulation of DNA-templated transcription"/>
    <property type="evidence" value="ECO:0007669"/>
    <property type="project" value="InterPro"/>
</dbReference>
<feature type="region of interest" description="Disordered" evidence="5">
    <location>
        <begin position="18"/>
        <end position="40"/>
    </location>
</feature>
<dbReference type="InterPro" id="IPR003593">
    <property type="entry name" value="AAA+_ATPase"/>
</dbReference>
<dbReference type="PRINTS" id="PR00038">
    <property type="entry name" value="HTHLUXR"/>
</dbReference>
<dbReference type="GO" id="GO:0003677">
    <property type="term" value="F:DNA binding"/>
    <property type="evidence" value="ECO:0007669"/>
    <property type="project" value="UniProtKB-KW"/>
</dbReference>
<dbReference type="PROSITE" id="PS50043">
    <property type="entry name" value="HTH_LUXR_2"/>
    <property type="match status" value="1"/>
</dbReference>
<dbReference type="Gene3D" id="3.40.50.300">
    <property type="entry name" value="P-loop containing nucleotide triphosphate hydrolases"/>
    <property type="match status" value="1"/>
</dbReference>
<keyword evidence="4" id="KW-0804">Transcription</keyword>
<keyword evidence="3" id="KW-0238">DNA-binding</keyword>
<evidence type="ECO:0000256" key="2">
    <source>
        <dbReference type="ARBA" id="ARBA00023015"/>
    </source>
</evidence>
<feature type="domain" description="HTH luxR-type" evidence="6">
    <location>
        <begin position="954"/>
        <end position="1019"/>
    </location>
</feature>
<dbReference type="Proteomes" id="UP000655523">
    <property type="component" value="Unassembled WGS sequence"/>
</dbReference>
<dbReference type="SUPFAM" id="SSF52540">
    <property type="entry name" value="P-loop containing nucleoside triphosphate hydrolases"/>
    <property type="match status" value="1"/>
</dbReference>
<keyword evidence="8" id="KW-1185">Reference proteome</keyword>
<dbReference type="InterPro" id="IPR036388">
    <property type="entry name" value="WH-like_DNA-bd_sf"/>
</dbReference>
<evidence type="ECO:0000256" key="4">
    <source>
        <dbReference type="ARBA" id="ARBA00023163"/>
    </source>
</evidence>
<dbReference type="InterPro" id="IPR056884">
    <property type="entry name" value="NPHP3-like_N"/>
</dbReference>
<evidence type="ECO:0000256" key="1">
    <source>
        <dbReference type="ARBA" id="ARBA00022737"/>
    </source>
</evidence>
<dbReference type="PANTHER" id="PTHR43214:SF41">
    <property type="entry name" value="NITRATE_NITRITE RESPONSE REGULATOR PROTEIN NARP"/>
    <property type="match status" value="1"/>
</dbReference>
<evidence type="ECO:0000256" key="3">
    <source>
        <dbReference type="ARBA" id="ARBA00023125"/>
    </source>
</evidence>
<protein>
    <submittedName>
        <fullName evidence="7">Winged helix-turn-helix transcriptional regulator</fullName>
    </submittedName>
</protein>
<reference evidence="7 8" key="1">
    <citation type="submission" date="2019-11" db="EMBL/GenBank/DDBJ databases">
        <title>Metabolism of dissolved organic matter in forest soils.</title>
        <authorList>
            <person name="Cyle K.T."/>
            <person name="Wilhelm R.C."/>
            <person name="Martinez C.E."/>
        </authorList>
    </citation>
    <scope>NUCLEOTIDE SEQUENCE [LARGE SCALE GENOMIC DNA]</scope>
    <source>
        <strain evidence="7 8">5N</strain>
    </source>
</reference>
<dbReference type="SMART" id="SM00382">
    <property type="entry name" value="AAA"/>
    <property type="match status" value="1"/>
</dbReference>
<dbReference type="PANTHER" id="PTHR43214">
    <property type="entry name" value="TWO-COMPONENT RESPONSE REGULATOR"/>
    <property type="match status" value="1"/>
</dbReference>
<dbReference type="InterPro" id="IPR039420">
    <property type="entry name" value="WalR-like"/>
</dbReference>
<dbReference type="Gene3D" id="1.25.40.10">
    <property type="entry name" value="Tetratricopeptide repeat domain"/>
    <property type="match status" value="1"/>
</dbReference>
<dbReference type="SUPFAM" id="SSF46894">
    <property type="entry name" value="C-terminal effector domain of the bipartite response regulators"/>
    <property type="match status" value="1"/>
</dbReference>
<accession>A0A972NP87</accession>
<evidence type="ECO:0000313" key="8">
    <source>
        <dbReference type="Proteomes" id="UP000655523"/>
    </source>
</evidence>
<dbReference type="InterPro" id="IPR011990">
    <property type="entry name" value="TPR-like_helical_dom_sf"/>
</dbReference>
<dbReference type="InterPro" id="IPR027417">
    <property type="entry name" value="P-loop_NTPase"/>
</dbReference>
<dbReference type="CDD" id="cd06170">
    <property type="entry name" value="LuxR_C_like"/>
    <property type="match status" value="1"/>
</dbReference>
<evidence type="ECO:0000256" key="5">
    <source>
        <dbReference type="SAM" id="MobiDB-lite"/>
    </source>
</evidence>
<dbReference type="Gene3D" id="1.10.10.10">
    <property type="entry name" value="Winged helix-like DNA-binding domain superfamily/Winged helix DNA-binding domain"/>
    <property type="match status" value="1"/>
</dbReference>
<dbReference type="Pfam" id="PF00196">
    <property type="entry name" value="GerE"/>
    <property type="match status" value="1"/>
</dbReference>
<gene>
    <name evidence="7" type="ORF">GNZ13_21415</name>
</gene>
<dbReference type="InterPro" id="IPR059106">
    <property type="entry name" value="WHD_MalT"/>
</dbReference>
<dbReference type="Pfam" id="PF25873">
    <property type="entry name" value="WHD_MalT"/>
    <property type="match status" value="1"/>
</dbReference>
<keyword evidence="2" id="KW-0805">Transcription regulation</keyword>
<evidence type="ECO:0000259" key="6">
    <source>
        <dbReference type="PROSITE" id="PS50043"/>
    </source>
</evidence>
<dbReference type="Pfam" id="PF24883">
    <property type="entry name" value="NPHP3_N"/>
    <property type="match status" value="1"/>
</dbReference>
<keyword evidence="1" id="KW-0677">Repeat</keyword>
<organism evidence="7 8">
    <name type="scientific">Paraburkholderia elongata</name>
    <dbReference type="NCBI Taxonomy" id="2675747"/>
    <lineage>
        <taxon>Bacteria</taxon>
        <taxon>Pseudomonadati</taxon>
        <taxon>Pseudomonadota</taxon>
        <taxon>Betaproteobacteria</taxon>
        <taxon>Burkholderiales</taxon>
        <taxon>Burkholderiaceae</taxon>
        <taxon>Paraburkholderia</taxon>
    </lineage>
</organism>
<name>A0A972NP87_9BURK</name>